<comment type="caution">
    <text evidence="7">The sequence shown here is derived from an EMBL/GenBank/DDBJ whole genome shotgun (WGS) entry which is preliminary data.</text>
</comment>
<dbReference type="EMBL" id="JACHIF010000004">
    <property type="protein sequence ID" value="MBB5038155.1"/>
    <property type="molecule type" value="Genomic_DNA"/>
</dbReference>
<feature type="transmembrane region" description="Helical" evidence="5">
    <location>
        <begin position="57"/>
        <end position="79"/>
    </location>
</feature>
<dbReference type="InterPro" id="IPR002810">
    <property type="entry name" value="NfeD-like_C"/>
</dbReference>
<protein>
    <submittedName>
        <fullName evidence="7">Membrane-bound serine protease (ClpP class)</fullName>
    </submittedName>
</protein>
<feature type="transmembrane region" description="Helical" evidence="5">
    <location>
        <begin position="6"/>
        <end position="22"/>
    </location>
</feature>
<dbReference type="GO" id="GO:0006508">
    <property type="term" value="P:proteolysis"/>
    <property type="evidence" value="ECO:0007669"/>
    <property type="project" value="UniProtKB-KW"/>
</dbReference>
<dbReference type="RefSeq" id="WP_184208702.1">
    <property type="nucleotide sequence ID" value="NZ_JACHIF010000004.1"/>
</dbReference>
<keyword evidence="4 5" id="KW-0472">Membrane</keyword>
<evidence type="ECO:0000313" key="7">
    <source>
        <dbReference type="EMBL" id="MBB5038155.1"/>
    </source>
</evidence>
<dbReference type="GO" id="GO:0008233">
    <property type="term" value="F:peptidase activity"/>
    <property type="evidence" value="ECO:0007669"/>
    <property type="project" value="UniProtKB-KW"/>
</dbReference>
<dbReference type="Pfam" id="PF01957">
    <property type="entry name" value="NfeD"/>
    <property type="match status" value="1"/>
</dbReference>
<keyword evidence="2 5" id="KW-0812">Transmembrane</keyword>
<keyword evidence="3 5" id="KW-1133">Transmembrane helix</keyword>
<keyword evidence="8" id="KW-1185">Reference proteome</keyword>
<dbReference type="InterPro" id="IPR012340">
    <property type="entry name" value="NA-bd_OB-fold"/>
</dbReference>
<evidence type="ECO:0000256" key="3">
    <source>
        <dbReference type="ARBA" id="ARBA00022989"/>
    </source>
</evidence>
<evidence type="ECO:0000256" key="2">
    <source>
        <dbReference type="ARBA" id="ARBA00022692"/>
    </source>
</evidence>
<dbReference type="InterPro" id="IPR052165">
    <property type="entry name" value="Membrane_assoc_protease"/>
</dbReference>
<name>A0A7W7YL11_9BACT</name>
<dbReference type="AlphaFoldDB" id="A0A7W7YL11"/>
<sequence length="161" mass="17328">MITTVAIIVILGVLLMILETFIPGMIAGILGVLCVLTGVLLVMMAEEFSHWPAWGRGAVACFIIVGSAILQLIWLRFFAVQFWSRTFTLQAEIPSAENPQTLACGTEGVALTELRPLGRADFSGSRREVRSEDGFIPAGSRLCVTGAEPGNLLVRAISLHS</sequence>
<evidence type="ECO:0000256" key="5">
    <source>
        <dbReference type="SAM" id="Phobius"/>
    </source>
</evidence>
<dbReference type="PANTHER" id="PTHR33507">
    <property type="entry name" value="INNER MEMBRANE PROTEIN YBBJ"/>
    <property type="match status" value="1"/>
</dbReference>
<keyword evidence="7" id="KW-0378">Hydrolase</keyword>
<gene>
    <name evidence="7" type="ORF">HNQ64_002413</name>
</gene>
<organism evidence="7 8">
    <name type="scientific">Prosthecobacter dejongeii</name>
    <dbReference type="NCBI Taxonomy" id="48465"/>
    <lineage>
        <taxon>Bacteria</taxon>
        <taxon>Pseudomonadati</taxon>
        <taxon>Verrucomicrobiota</taxon>
        <taxon>Verrucomicrobiia</taxon>
        <taxon>Verrucomicrobiales</taxon>
        <taxon>Verrucomicrobiaceae</taxon>
        <taxon>Prosthecobacter</taxon>
    </lineage>
</organism>
<comment type="subcellular location">
    <subcellularLocation>
        <location evidence="1">Membrane</location>
        <topology evidence="1">Multi-pass membrane protein</topology>
    </subcellularLocation>
</comment>
<accession>A0A7W7YL11</accession>
<evidence type="ECO:0000313" key="8">
    <source>
        <dbReference type="Proteomes" id="UP000534294"/>
    </source>
</evidence>
<proteinExistence type="predicted"/>
<feature type="domain" description="NfeD-like C-terminal" evidence="6">
    <location>
        <begin position="105"/>
        <end position="154"/>
    </location>
</feature>
<dbReference type="Gene3D" id="2.40.50.140">
    <property type="entry name" value="Nucleic acid-binding proteins"/>
    <property type="match status" value="1"/>
</dbReference>
<evidence type="ECO:0000256" key="4">
    <source>
        <dbReference type="ARBA" id="ARBA00023136"/>
    </source>
</evidence>
<dbReference type="PANTHER" id="PTHR33507:SF3">
    <property type="entry name" value="INNER MEMBRANE PROTEIN YBBJ"/>
    <property type="match status" value="1"/>
</dbReference>
<dbReference type="Proteomes" id="UP000534294">
    <property type="component" value="Unassembled WGS sequence"/>
</dbReference>
<reference evidence="7 8" key="1">
    <citation type="submission" date="2020-08" db="EMBL/GenBank/DDBJ databases">
        <title>Genomic Encyclopedia of Type Strains, Phase IV (KMG-IV): sequencing the most valuable type-strain genomes for metagenomic binning, comparative biology and taxonomic classification.</title>
        <authorList>
            <person name="Goeker M."/>
        </authorList>
    </citation>
    <scope>NUCLEOTIDE SEQUENCE [LARGE SCALE GENOMIC DNA]</scope>
    <source>
        <strain evidence="7 8">DSM 12251</strain>
    </source>
</reference>
<keyword evidence="7" id="KW-0645">Protease</keyword>
<evidence type="ECO:0000259" key="6">
    <source>
        <dbReference type="Pfam" id="PF01957"/>
    </source>
</evidence>
<dbReference type="GO" id="GO:0005886">
    <property type="term" value="C:plasma membrane"/>
    <property type="evidence" value="ECO:0007669"/>
    <property type="project" value="TreeGrafter"/>
</dbReference>
<evidence type="ECO:0000256" key="1">
    <source>
        <dbReference type="ARBA" id="ARBA00004141"/>
    </source>
</evidence>